<evidence type="ECO:0000259" key="3">
    <source>
        <dbReference type="PROSITE" id="PS51186"/>
    </source>
</evidence>
<feature type="domain" description="N-acetyltransferase" evidence="3">
    <location>
        <begin position="1"/>
        <end position="145"/>
    </location>
</feature>
<dbReference type="CDD" id="cd04301">
    <property type="entry name" value="NAT_SF"/>
    <property type="match status" value="1"/>
</dbReference>
<comment type="caution">
    <text evidence="4">The sequence shown here is derived from an EMBL/GenBank/DDBJ whole genome shotgun (WGS) entry which is preliminary data.</text>
</comment>
<protein>
    <submittedName>
        <fullName evidence="4">GNAT family N-acetyltransferase</fullName>
    </submittedName>
</protein>
<evidence type="ECO:0000256" key="1">
    <source>
        <dbReference type="ARBA" id="ARBA00022679"/>
    </source>
</evidence>
<reference evidence="4" key="1">
    <citation type="journal article" date="2021" name="PeerJ">
        <title>Extensive microbial diversity within the chicken gut microbiome revealed by metagenomics and culture.</title>
        <authorList>
            <person name="Gilroy R."/>
            <person name="Ravi A."/>
            <person name="Getino M."/>
            <person name="Pursley I."/>
            <person name="Horton D.L."/>
            <person name="Alikhan N.F."/>
            <person name="Baker D."/>
            <person name="Gharbi K."/>
            <person name="Hall N."/>
            <person name="Watson M."/>
            <person name="Adriaenssens E.M."/>
            <person name="Foster-Nyarko E."/>
            <person name="Jarju S."/>
            <person name="Secka A."/>
            <person name="Antonio M."/>
            <person name="Oren A."/>
            <person name="Chaudhuri R.R."/>
            <person name="La Ragione R."/>
            <person name="Hildebrand F."/>
            <person name="Pallen M.J."/>
        </authorList>
    </citation>
    <scope>NUCLEOTIDE SEQUENCE</scope>
    <source>
        <strain evidence="4">316</strain>
    </source>
</reference>
<name>A0A921E602_9HYPH</name>
<evidence type="ECO:0000313" key="4">
    <source>
        <dbReference type="EMBL" id="HJE25980.1"/>
    </source>
</evidence>
<evidence type="ECO:0000313" key="5">
    <source>
        <dbReference type="Proteomes" id="UP000742631"/>
    </source>
</evidence>
<evidence type="ECO:0000256" key="2">
    <source>
        <dbReference type="ARBA" id="ARBA00023315"/>
    </source>
</evidence>
<keyword evidence="1" id="KW-0808">Transferase</keyword>
<dbReference type="GO" id="GO:0016747">
    <property type="term" value="F:acyltransferase activity, transferring groups other than amino-acyl groups"/>
    <property type="evidence" value="ECO:0007669"/>
    <property type="project" value="InterPro"/>
</dbReference>
<dbReference type="InterPro" id="IPR016181">
    <property type="entry name" value="Acyl_CoA_acyltransferase"/>
</dbReference>
<reference evidence="4" key="2">
    <citation type="submission" date="2021-09" db="EMBL/GenBank/DDBJ databases">
        <authorList>
            <person name="Gilroy R."/>
        </authorList>
    </citation>
    <scope>NUCLEOTIDE SEQUENCE</scope>
    <source>
        <strain evidence="4">316</strain>
    </source>
</reference>
<dbReference type="PANTHER" id="PTHR43877:SF2">
    <property type="entry name" value="AMINOALKYLPHOSPHONATE N-ACETYLTRANSFERASE-RELATED"/>
    <property type="match status" value="1"/>
</dbReference>
<dbReference type="Gene3D" id="3.40.630.30">
    <property type="match status" value="1"/>
</dbReference>
<gene>
    <name evidence="4" type="ORF">K8W01_20215</name>
</gene>
<dbReference type="Proteomes" id="UP000742631">
    <property type="component" value="Unassembled WGS sequence"/>
</dbReference>
<keyword evidence="2" id="KW-0012">Acyltransferase</keyword>
<dbReference type="InterPro" id="IPR000182">
    <property type="entry name" value="GNAT_dom"/>
</dbReference>
<dbReference type="InterPro" id="IPR050832">
    <property type="entry name" value="Bact_Acetyltransf"/>
</dbReference>
<sequence length="145" mass="16240">MTIRDAVAADETGWRRLWGGYLAFYGEDLPDAVTAETWRRILDPASAVFTRLAERDGTVVGMTVNVMHEGTWTTAPICYLEDLFVAPDARGAGIGRALIADLVALGRSRGWSRLYWHTKIDNAAARRLYDTFAPADDFCRYRLPL</sequence>
<dbReference type="SUPFAM" id="SSF55729">
    <property type="entry name" value="Acyl-CoA N-acyltransferases (Nat)"/>
    <property type="match status" value="1"/>
</dbReference>
<dbReference type="PROSITE" id="PS51186">
    <property type="entry name" value="GNAT"/>
    <property type="match status" value="1"/>
</dbReference>
<dbReference type="EMBL" id="DYYG01000063">
    <property type="protein sequence ID" value="HJE25980.1"/>
    <property type="molecule type" value="Genomic_DNA"/>
</dbReference>
<accession>A0A921E602</accession>
<proteinExistence type="predicted"/>
<dbReference type="AlphaFoldDB" id="A0A921E602"/>
<organism evidence="4 5">
    <name type="scientific">Methylorubrum populi</name>
    <dbReference type="NCBI Taxonomy" id="223967"/>
    <lineage>
        <taxon>Bacteria</taxon>
        <taxon>Pseudomonadati</taxon>
        <taxon>Pseudomonadota</taxon>
        <taxon>Alphaproteobacteria</taxon>
        <taxon>Hyphomicrobiales</taxon>
        <taxon>Methylobacteriaceae</taxon>
        <taxon>Methylorubrum</taxon>
    </lineage>
</organism>
<dbReference type="PANTHER" id="PTHR43877">
    <property type="entry name" value="AMINOALKYLPHOSPHONATE N-ACETYLTRANSFERASE-RELATED-RELATED"/>
    <property type="match status" value="1"/>
</dbReference>
<dbReference type="Pfam" id="PF00583">
    <property type="entry name" value="Acetyltransf_1"/>
    <property type="match status" value="1"/>
</dbReference>